<evidence type="ECO:0000313" key="1">
    <source>
        <dbReference type="EMBL" id="KAL3952243.1"/>
    </source>
</evidence>
<keyword evidence="2" id="KW-1185">Reference proteome</keyword>
<gene>
    <name evidence="1" type="ORF">ACCO45_013960</name>
</gene>
<dbReference type="Proteomes" id="UP001638806">
    <property type="component" value="Unassembled WGS sequence"/>
</dbReference>
<proteinExistence type="predicted"/>
<evidence type="ECO:0000313" key="2">
    <source>
        <dbReference type="Proteomes" id="UP001638806"/>
    </source>
</evidence>
<comment type="caution">
    <text evidence="1">The sequence shown here is derived from an EMBL/GenBank/DDBJ whole genome shotgun (WGS) entry which is preliminary data.</text>
</comment>
<sequence length="726" mass="78589">MSQKGKKSASPAKGKKPAKAGGESKTEEVLQAVTDSNPLPSRSRDAFCPSPIPPLIDYTLEFLAMNGVDEVYIYCGAHTDQVEDYINRSRWSTSSRSCPFSVVQFVRVSDARSVGDVLRDMDKRSLVDGDFILVHGDLVSNIILDKALAAHRKRREASAANIMTTRRPWRAPNQDERHYANLCRRLQDQAAASLRRDAPLQSDHYLALDPLIADELSTEFEVRSDLIDAQVDICTPEVLALWSESFDYELPRRNFLHGVLKDWELNGKMIYAEILEDGYAARASNLQQYDAISRDVLGRWAAPFIPEDNLVPKQTYQRHANGLVMEESVSHAHDARLTDAIIGRHTTIGSGSSISSSVIGKGCKIGANVVVENSYIWDNATIEDGARISSSILADSVTVGKNCSIPSGSLVSHKVQISDGISLDKAAVLSTVTAEGEAVEKDTALLGASTNAAPFFDPEDDELDEEDPARLQKSLLYSLAEFNLSTSSISTLSSDVLTDDEDDPNFLGVGGGAGSSRSRLSSFASDDSGGRLSFHADAVHGLVDALRADSGDFDSAKLEFMGLRLANNASDAMMRKAVATAFARRAAELLTPEHGGLEPSKAAERALTASKGATKFIAEVGVGGGEPEQVEFALALQRALQSQVAKSAGTAADQAGRTGTLLAALLQQLYSLDILEEEGILGWWEDERAVDGEGMAALKEKCRVLVEWLENAEEEDDSDEEESDDE</sequence>
<name>A0ACC4D833_PURLI</name>
<organism evidence="1 2">
    <name type="scientific">Purpureocillium lilacinum</name>
    <name type="common">Paecilomyces lilacinus</name>
    <dbReference type="NCBI Taxonomy" id="33203"/>
    <lineage>
        <taxon>Eukaryota</taxon>
        <taxon>Fungi</taxon>
        <taxon>Dikarya</taxon>
        <taxon>Ascomycota</taxon>
        <taxon>Pezizomycotina</taxon>
        <taxon>Sordariomycetes</taxon>
        <taxon>Hypocreomycetidae</taxon>
        <taxon>Hypocreales</taxon>
        <taxon>Ophiocordycipitaceae</taxon>
        <taxon>Purpureocillium</taxon>
    </lineage>
</organism>
<reference evidence="1" key="1">
    <citation type="submission" date="2024-12" db="EMBL/GenBank/DDBJ databases">
        <title>Comparative genomics and development of molecular markers within Purpureocillium lilacinum and among Purpureocillium species.</title>
        <authorList>
            <person name="Yeh Z.-Y."/>
            <person name="Ni N.-T."/>
            <person name="Lo P.-H."/>
            <person name="Mushyakhwo K."/>
            <person name="Lin C.-F."/>
            <person name="Nai Y.-S."/>
        </authorList>
    </citation>
    <scope>NUCLEOTIDE SEQUENCE</scope>
    <source>
        <strain evidence="1">NCHU-NPUST-175</strain>
    </source>
</reference>
<dbReference type="EMBL" id="JBGNUJ010000013">
    <property type="protein sequence ID" value="KAL3952243.1"/>
    <property type="molecule type" value="Genomic_DNA"/>
</dbReference>
<protein>
    <submittedName>
        <fullName evidence="1">Uncharacterized protein</fullName>
    </submittedName>
</protein>
<accession>A0ACC4D833</accession>